<feature type="transmembrane region" description="Helical" evidence="3">
    <location>
        <begin position="60"/>
        <end position="78"/>
    </location>
</feature>
<evidence type="ECO:0000313" key="6">
    <source>
        <dbReference type="EMBL" id="KQM09579.1"/>
    </source>
</evidence>
<dbReference type="Gene3D" id="3.30.450.20">
    <property type="entry name" value="PAS domain"/>
    <property type="match status" value="2"/>
</dbReference>
<dbReference type="PROSITE" id="PS50113">
    <property type="entry name" value="PAC"/>
    <property type="match status" value="1"/>
</dbReference>
<dbReference type="SMART" id="SM00065">
    <property type="entry name" value="GAF"/>
    <property type="match status" value="1"/>
</dbReference>
<dbReference type="Pfam" id="PF13185">
    <property type="entry name" value="GAF_2"/>
    <property type="match status" value="1"/>
</dbReference>
<dbReference type="InterPro" id="IPR001610">
    <property type="entry name" value="PAC"/>
</dbReference>
<dbReference type="SUPFAM" id="SSF103657">
    <property type="entry name" value="BAR/IMD domain-like"/>
    <property type="match status" value="1"/>
</dbReference>
<keyword evidence="3" id="KW-0812">Transmembrane</keyword>
<dbReference type="SUPFAM" id="SSF55785">
    <property type="entry name" value="PYP-like sensor domain (PAS domain)"/>
    <property type="match status" value="2"/>
</dbReference>
<keyword evidence="3" id="KW-1133">Transmembrane helix</keyword>
<keyword evidence="2" id="KW-0175">Coiled coil</keyword>
<dbReference type="PANTHER" id="PTHR43156:SF9">
    <property type="entry name" value="HAMP DOMAIN-CONTAINING PROTEIN"/>
    <property type="match status" value="1"/>
</dbReference>
<dbReference type="InterPro" id="IPR001932">
    <property type="entry name" value="PPM-type_phosphatase-like_dom"/>
</dbReference>
<dbReference type="SMART" id="SM00091">
    <property type="entry name" value="PAS"/>
    <property type="match status" value="2"/>
</dbReference>
<proteinExistence type="predicted"/>
<reference evidence="6" key="1">
    <citation type="submission" date="2015-08" db="EMBL/GenBank/DDBJ databases">
        <title>Candidatus Bacteriodes Periocalifornicus.</title>
        <authorList>
            <person name="McLean J.S."/>
            <person name="Kelley S."/>
        </authorList>
    </citation>
    <scope>NUCLEOTIDE SEQUENCE [LARGE SCALE GENOMIC DNA]</scope>
    <source>
        <strain evidence="6">12B</strain>
    </source>
</reference>
<feature type="transmembrane region" description="Helical" evidence="3">
    <location>
        <begin position="16"/>
        <end position="37"/>
    </location>
</feature>
<dbReference type="InterPro" id="IPR013656">
    <property type="entry name" value="PAS_4"/>
</dbReference>
<dbReference type="InterPro" id="IPR000014">
    <property type="entry name" value="PAS"/>
</dbReference>
<dbReference type="PATRIC" id="fig|1702214.3.peg.754"/>
<evidence type="ECO:0000313" key="7">
    <source>
        <dbReference type="Proteomes" id="UP000054172"/>
    </source>
</evidence>
<keyword evidence="7" id="KW-1185">Reference proteome</keyword>
<dbReference type="InterPro" id="IPR036457">
    <property type="entry name" value="PPM-type-like_dom_sf"/>
</dbReference>
<evidence type="ECO:0000256" key="2">
    <source>
        <dbReference type="SAM" id="Coils"/>
    </source>
</evidence>
<dbReference type="Pfam" id="PF07228">
    <property type="entry name" value="SpoIIE"/>
    <property type="match status" value="1"/>
</dbReference>
<dbReference type="InterPro" id="IPR029016">
    <property type="entry name" value="GAF-like_dom_sf"/>
</dbReference>
<feature type="domain" description="PAS" evidence="4">
    <location>
        <begin position="365"/>
        <end position="435"/>
    </location>
</feature>
<dbReference type="Pfam" id="PF13426">
    <property type="entry name" value="PAS_9"/>
    <property type="match status" value="1"/>
</dbReference>
<dbReference type="Gene3D" id="3.60.40.10">
    <property type="entry name" value="PPM-type phosphatase domain"/>
    <property type="match status" value="1"/>
</dbReference>
<dbReference type="Proteomes" id="UP000054172">
    <property type="component" value="Unassembled WGS sequence"/>
</dbReference>
<dbReference type="InterPro" id="IPR000700">
    <property type="entry name" value="PAS-assoc_C"/>
</dbReference>
<evidence type="ECO:0008006" key="8">
    <source>
        <dbReference type="Google" id="ProtNLM"/>
    </source>
</evidence>
<evidence type="ECO:0000259" key="5">
    <source>
        <dbReference type="PROSITE" id="PS50113"/>
    </source>
</evidence>
<gene>
    <name evidence="6" type="ORF">AL399_00580</name>
</gene>
<protein>
    <recommendedName>
        <fullName evidence="8">Histidine kinase</fullName>
    </recommendedName>
</protein>
<keyword evidence="1" id="KW-0378">Hydrolase</keyword>
<dbReference type="InterPro" id="IPR052016">
    <property type="entry name" value="Bact_Sigma-Reg"/>
</dbReference>
<dbReference type="STRING" id="1702214.AL399_00580"/>
<evidence type="ECO:0000256" key="3">
    <source>
        <dbReference type="SAM" id="Phobius"/>
    </source>
</evidence>
<dbReference type="InterPro" id="IPR035965">
    <property type="entry name" value="PAS-like_dom_sf"/>
</dbReference>
<dbReference type="EMBL" id="LIIK01000002">
    <property type="protein sequence ID" value="KQM09579.1"/>
    <property type="molecule type" value="Genomic_DNA"/>
</dbReference>
<keyword evidence="3" id="KW-0472">Membrane</keyword>
<dbReference type="InterPro" id="IPR027267">
    <property type="entry name" value="AH/BAR_dom_sf"/>
</dbReference>
<dbReference type="PROSITE" id="PS50112">
    <property type="entry name" value="PAS"/>
    <property type="match status" value="2"/>
</dbReference>
<dbReference type="NCBIfam" id="TIGR00229">
    <property type="entry name" value="sensory_box"/>
    <property type="match status" value="2"/>
</dbReference>
<evidence type="ECO:0000259" key="4">
    <source>
        <dbReference type="PROSITE" id="PS50112"/>
    </source>
</evidence>
<evidence type="ECO:0000256" key="1">
    <source>
        <dbReference type="ARBA" id="ARBA00022801"/>
    </source>
</evidence>
<dbReference type="Gene3D" id="3.30.450.40">
    <property type="match status" value="1"/>
</dbReference>
<feature type="coiled-coil region" evidence="2">
    <location>
        <begin position="313"/>
        <end position="379"/>
    </location>
</feature>
<dbReference type="PANTHER" id="PTHR43156">
    <property type="entry name" value="STAGE II SPORULATION PROTEIN E-RELATED"/>
    <property type="match status" value="1"/>
</dbReference>
<organism evidence="6 7">
    <name type="scientific">Candidatus [Bacteroides] periocalifornicus</name>
    <dbReference type="NCBI Taxonomy" id="1702214"/>
    <lineage>
        <taxon>Bacteria</taxon>
        <taxon>Pseudomonadati</taxon>
        <taxon>Bacteroidota</taxon>
    </lineage>
</organism>
<dbReference type="CDD" id="cd00130">
    <property type="entry name" value="PAS"/>
    <property type="match status" value="2"/>
</dbReference>
<accession>A0A0Q4B9C4</accession>
<dbReference type="SMART" id="SM00331">
    <property type="entry name" value="PP2C_SIG"/>
    <property type="match status" value="1"/>
</dbReference>
<sequence>MGVFWDRLGSYLTRGYVLRALLLLVCGVLVVSVAWVLELSVGGYSLSAESLWRLHRTQPVLWIVDALPIIAVCIYLLMSRQARVQSKNMAAQLEEQRQLIARNARFAKALGEGHYDVDYGQTQEVDTLGAALMRMRDNLWETAKRDNEESWITRCKDEVGYVLRLHNNLQVLGYEVLKKLVGLIDAVQGSLFLYDADEKMLRGVAGYAYAREKYNQLSYKLGEGLVGECAYERGTIYRTEIPEGYTTISSGLLGDQKPQSLLLVPLVTNESLQGVVEFASIRPAFSARERRFLEEVGEIVARTLFNLRISAKTETLLKESQQMTRELRENEEQLRQSAEEMQVTHEELEKSNEQLEAKIAEAENARKRLHSLLENANEVIAIYNQQQQITYISPSVTKILGYTPQEMMDGKDRERLTQEGVDLLQQMFEGLIREPHLPRTAQYIFLKRDGEKVWVEVVGRNLLDDNAICGIILNMRDITERLRAEKEERMRSKMQALSENSLDLIIRLSREGQFYYANPMVGRYLGVSSAALMGQQLGEVQMPTVLREAFVAALGEIDERREKKWEREVTVEVGGEKAILRLQAIPEYDGGVLETVLLVGHDITEDKRIENEIQDKSRKITESINYAQRIQKSILPDIKLIQQFFPRSFMFYHPRDVVSGDFPWFFEKGDSLYIAAVDCTGHGVPGALLSFIGYFTLNNVADHDSSYSAGRMLDLLHAGVRKMLRQDRAGADAQDGMDIALCKVTPREMRLEFAGAHRPLYLCRGGEVTEFKGDRRPIGGIPNPRHPEGAFTNHVIELVEGDRVFFFSDGLPDQLGGESGMHKFSPQRIRELISSNGALSMPKLGQLFSEEFTKHMGGAKQIDDVLLIGIEF</sequence>
<dbReference type="SMART" id="SM00086">
    <property type="entry name" value="PAC"/>
    <property type="match status" value="1"/>
</dbReference>
<comment type="caution">
    <text evidence="6">The sequence shown here is derived from an EMBL/GenBank/DDBJ whole genome shotgun (WGS) entry which is preliminary data.</text>
</comment>
<feature type="domain" description="PAC" evidence="5">
    <location>
        <begin position="439"/>
        <end position="490"/>
    </location>
</feature>
<dbReference type="GO" id="GO:0016791">
    <property type="term" value="F:phosphatase activity"/>
    <property type="evidence" value="ECO:0007669"/>
    <property type="project" value="TreeGrafter"/>
</dbReference>
<name>A0A0Q4B9C4_9BACT</name>
<dbReference type="SUPFAM" id="SSF55781">
    <property type="entry name" value="GAF domain-like"/>
    <property type="match status" value="1"/>
</dbReference>
<dbReference type="InterPro" id="IPR003018">
    <property type="entry name" value="GAF"/>
</dbReference>
<feature type="domain" description="PAS" evidence="4">
    <location>
        <begin position="490"/>
        <end position="543"/>
    </location>
</feature>
<dbReference type="AlphaFoldDB" id="A0A0Q4B9C4"/>
<dbReference type="Pfam" id="PF08448">
    <property type="entry name" value="PAS_4"/>
    <property type="match status" value="1"/>
</dbReference>